<evidence type="ECO:0000256" key="1">
    <source>
        <dbReference type="ARBA" id="ARBA00005721"/>
    </source>
</evidence>
<accession>A0A9Q9P937</accession>
<organism evidence="3 4">
    <name type="scientific">Curtobacterium poinsettiae</name>
    <dbReference type="NCBI Taxonomy" id="159612"/>
    <lineage>
        <taxon>Bacteria</taxon>
        <taxon>Bacillati</taxon>
        <taxon>Actinomycetota</taxon>
        <taxon>Actinomycetes</taxon>
        <taxon>Micrococcales</taxon>
        <taxon>Microbacteriaceae</taxon>
        <taxon>Curtobacterium</taxon>
    </lineage>
</organism>
<evidence type="ECO:0000256" key="2">
    <source>
        <dbReference type="SAM" id="MobiDB-lite"/>
    </source>
</evidence>
<dbReference type="InterPro" id="IPR005531">
    <property type="entry name" value="Asp23"/>
</dbReference>
<dbReference type="Proteomes" id="UP001062223">
    <property type="component" value="Chromosome"/>
</dbReference>
<reference evidence="3" key="1">
    <citation type="submission" date="2022-09" db="EMBL/GenBank/DDBJ databases">
        <title>Taxonomy of Curtobacterium flaccumfaciens.</title>
        <authorList>
            <person name="Osdaghi E."/>
            <person name="Taghavi S.M."/>
            <person name="Hamidizade M."/>
            <person name="Abachi H."/>
            <person name="Fazliarab A."/>
            <person name="Baeyen S."/>
            <person name="Portier P."/>
            <person name="Van Vaerenbergh J."/>
            <person name="Jacques M.-A."/>
        </authorList>
    </citation>
    <scope>NUCLEOTIDE SEQUENCE</scope>
    <source>
        <strain evidence="3">AGQB46</strain>
    </source>
</reference>
<protein>
    <submittedName>
        <fullName evidence="3">Asp23/Gls24 family envelope stress response protein</fullName>
    </submittedName>
</protein>
<sequence>MRHDPRANTQVTEVTLPAVLTEPLPDDANTATIIARTAAETTLGVPGVHHLGGIAARAADQLRKQLGRSAGTPGVQVDEQDGVLEVQVAVVVSYPHPVLDVAAEVRQQVTAATRQLSDLRTSVHVRVVDVHGPFDDEQSPLGRAAEQATGAVEQTAESTGDAAKRAAETAADAADAAADTAADAADDAAVAADAAADAAAAPRHRDQP</sequence>
<evidence type="ECO:0000313" key="3">
    <source>
        <dbReference type="EMBL" id="UYC80771.1"/>
    </source>
</evidence>
<dbReference type="KEGG" id="cpoi:OE229_16940"/>
<dbReference type="RefSeq" id="WP_262139009.1">
    <property type="nucleotide sequence ID" value="NZ_CP106879.1"/>
</dbReference>
<gene>
    <name evidence="3" type="ORF">OE229_16940</name>
</gene>
<proteinExistence type="inferred from homology"/>
<dbReference type="EMBL" id="CP106879">
    <property type="protein sequence ID" value="UYC80771.1"/>
    <property type="molecule type" value="Genomic_DNA"/>
</dbReference>
<dbReference type="AlphaFoldDB" id="A0A9Q9P937"/>
<comment type="similarity">
    <text evidence="1">Belongs to the asp23 family.</text>
</comment>
<name>A0A9Q9P937_9MICO</name>
<feature type="region of interest" description="Disordered" evidence="2">
    <location>
        <begin position="132"/>
        <end position="208"/>
    </location>
</feature>
<evidence type="ECO:0000313" key="4">
    <source>
        <dbReference type="Proteomes" id="UP001062223"/>
    </source>
</evidence>
<dbReference type="Pfam" id="PF03780">
    <property type="entry name" value="Asp23"/>
    <property type="match status" value="1"/>
</dbReference>
<feature type="compositionally biased region" description="Low complexity" evidence="2">
    <location>
        <begin position="168"/>
        <end position="201"/>
    </location>
</feature>